<evidence type="ECO:0000313" key="3">
    <source>
        <dbReference type="Proteomes" id="UP000252023"/>
    </source>
</evidence>
<dbReference type="SUPFAM" id="SSF50475">
    <property type="entry name" value="FMN-binding split barrel"/>
    <property type="match status" value="1"/>
</dbReference>
<feature type="domain" description="Pyridoxamine 5'-phosphate oxidase N-terminal" evidence="1">
    <location>
        <begin position="29"/>
        <end position="153"/>
    </location>
</feature>
<evidence type="ECO:0000259" key="1">
    <source>
        <dbReference type="Pfam" id="PF01243"/>
    </source>
</evidence>
<dbReference type="PANTHER" id="PTHR42815">
    <property type="entry name" value="FAD-BINDING, PUTATIVE (AFU_ORTHOLOGUE AFUA_6G07600)-RELATED"/>
    <property type="match status" value="1"/>
</dbReference>
<dbReference type="PANTHER" id="PTHR42815:SF2">
    <property type="entry name" value="FAD-BINDING, PUTATIVE (AFU_ORTHOLOGUE AFUA_6G07600)-RELATED"/>
    <property type="match status" value="1"/>
</dbReference>
<dbReference type="NCBIfam" id="TIGR04025">
    <property type="entry name" value="PPOX_FMN_DR2398"/>
    <property type="match status" value="1"/>
</dbReference>
<organism evidence="2 3">
    <name type="scientific">Paracoccus suum</name>
    <dbReference type="NCBI Taxonomy" id="2259340"/>
    <lineage>
        <taxon>Bacteria</taxon>
        <taxon>Pseudomonadati</taxon>
        <taxon>Pseudomonadota</taxon>
        <taxon>Alphaproteobacteria</taxon>
        <taxon>Rhodobacterales</taxon>
        <taxon>Paracoccaceae</taxon>
        <taxon>Paracoccus</taxon>
    </lineage>
</organism>
<dbReference type="InterPro" id="IPR012349">
    <property type="entry name" value="Split_barrel_FMN-bd"/>
</dbReference>
<dbReference type="KEGG" id="pars:DRW48_09645"/>
<evidence type="ECO:0000313" key="2">
    <source>
        <dbReference type="EMBL" id="AXC49919.1"/>
    </source>
</evidence>
<dbReference type="RefSeq" id="WP_114076238.1">
    <property type="nucleotide sequence ID" value="NZ_CP030918.1"/>
</dbReference>
<dbReference type="InterPro" id="IPR024029">
    <property type="entry name" value="Pyridox_Oxase_FMN-dep"/>
</dbReference>
<dbReference type="OrthoDB" id="9790331at2"/>
<dbReference type="InterPro" id="IPR011576">
    <property type="entry name" value="Pyridox_Oxase_N"/>
</dbReference>
<gene>
    <name evidence="2" type="ORF">DRW48_09645</name>
</gene>
<dbReference type="AlphaFoldDB" id="A0A344PKL4"/>
<accession>A0A344PKL4</accession>
<protein>
    <submittedName>
        <fullName evidence="2">Pyridoxamine 5'-phosphate oxidase family protein</fullName>
    </submittedName>
</protein>
<dbReference type="Proteomes" id="UP000252023">
    <property type="component" value="Chromosome"/>
</dbReference>
<name>A0A344PKL4_9RHOB</name>
<dbReference type="Pfam" id="PF01243">
    <property type="entry name" value="PNPOx_N"/>
    <property type="match status" value="1"/>
</dbReference>
<proteinExistence type="predicted"/>
<keyword evidence="3" id="KW-1185">Reference proteome</keyword>
<sequence>MDFIGSEDELQAIYGAPMQVALTKVSSSLTPTYRRWVEAARFCVIATVGHEGTDASPRGDDGPVARILDERTFAIPDWTGNNRIDSMRNLVRDPRLSIMFMVSGSGNVVRVNGLGRITADPDFCASFARHNAAGALTPRTVMIVQVGEVYMQCSRAILRSRIWGGQAAPEGLPTQGDMLAANSSELDARTYDEGWAVRGPANLW</sequence>
<dbReference type="Gene3D" id="2.30.110.10">
    <property type="entry name" value="Electron Transport, Fmn-binding Protein, Chain A"/>
    <property type="match status" value="1"/>
</dbReference>
<dbReference type="EMBL" id="CP030918">
    <property type="protein sequence ID" value="AXC49919.1"/>
    <property type="molecule type" value="Genomic_DNA"/>
</dbReference>
<reference evidence="3" key="1">
    <citation type="submission" date="2018-07" db="EMBL/GenBank/DDBJ databases">
        <title>Genome sequencing of Paracoccus sp. SC2-6.</title>
        <authorList>
            <person name="Heo J."/>
            <person name="Kim S.-J."/>
            <person name="Kwon S.-W."/>
        </authorList>
    </citation>
    <scope>NUCLEOTIDE SEQUENCE [LARGE SCALE GENOMIC DNA]</scope>
    <source>
        <strain evidence="3">SC2-6</strain>
    </source>
</reference>